<dbReference type="SMART" id="SM00871">
    <property type="entry name" value="AraC_E_bind"/>
    <property type="match status" value="1"/>
</dbReference>
<evidence type="ECO:0000313" key="2">
    <source>
        <dbReference type="EMBL" id="RTQ47088.1"/>
    </source>
</evidence>
<dbReference type="Pfam" id="PF06445">
    <property type="entry name" value="GyrI-like"/>
    <property type="match status" value="1"/>
</dbReference>
<sequence>MTQPPVPRFETGRAMLMGGLRSFHHFATADATVPAQWGRFRALKPLPGMVPGGVTYGIVCQADVGRKTFEYMCAHEVTDLAALPLGLGRMRVPVARYAVFQHAGPISALQATWDAIWQQWYPASGLQWSPTPDFERYGPEFDPATGLGGLEIWFPVLGDVESTTH</sequence>
<proteinExistence type="predicted"/>
<keyword evidence="3" id="KW-1185">Reference proteome</keyword>
<dbReference type="PANTHER" id="PTHR36444:SF2">
    <property type="entry name" value="TRANSCRIPTIONAL REGULATOR PROTEIN YOBU-RELATED"/>
    <property type="match status" value="1"/>
</dbReference>
<evidence type="ECO:0000259" key="1">
    <source>
        <dbReference type="SMART" id="SM00871"/>
    </source>
</evidence>
<evidence type="ECO:0000313" key="3">
    <source>
        <dbReference type="Proteomes" id="UP000282184"/>
    </source>
</evidence>
<dbReference type="InterPro" id="IPR011256">
    <property type="entry name" value="Reg_factor_effector_dom_sf"/>
</dbReference>
<dbReference type="Gene3D" id="3.20.80.10">
    <property type="entry name" value="Regulatory factor, effector binding domain"/>
    <property type="match status" value="1"/>
</dbReference>
<accession>A0A3S0HKU5</accession>
<dbReference type="PANTHER" id="PTHR36444">
    <property type="entry name" value="TRANSCRIPTIONAL REGULATOR PROTEIN YOBU-RELATED"/>
    <property type="match status" value="1"/>
</dbReference>
<dbReference type="OrthoDB" id="8560232at2"/>
<feature type="domain" description="AraC effector-binding" evidence="1">
    <location>
        <begin position="5"/>
        <end position="157"/>
    </location>
</feature>
<reference evidence="2 3" key="1">
    <citation type="submission" date="2018-12" db="EMBL/GenBank/DDBJ databases">
        <title>Hymenobacter gummosus sp. nov., isolated from a spring.</title>
        <authorList>
            <person name="Nie L."/>
        </authorList>
    </citation>
    <scope>NUCLEOTIDE SEQUENCE [LARGE SCALE GENOMIC DNA]</scope>
    <source>
        <strain evidence="2 3">KCTC 52166</strain>
    </source>
</reference>
<dbReference type="InterPro" id="IPR010499">
    <property type="entry name" value="AraC_E-bd"/>
</dbReference>
<dbReference type="RefSeq" id="WP_126694870.1">
    <property type="nucleotide sequence ID" value="NZ_RXOF01000013.1"/>
</dbReference>
<comment type="caution">
    <text evidence="2">The sequence shown here is derived from an EMBL/GenBank/DDBJ whole genome shotgun (WGS) entry which is preliminary data.</text>
</comment>
<dbReference type="Proteomes" id="UP000282184">
    <property type="component" value="Unassembled WGS sequence"/>
</dbReference>
<dbReference type="AlphaFoldDB" id="A0A3S0HKU5"/>
<gene>
    <name evidence="2" type="ORF">EJV47_19520</name>
</gene>
<dbReference type="EMBL" id="RXOF01000013">
    <property type="protein sequence ID" value="RTQ47088.1"/>
    <property type="molecule type" value="Genomic_DNA"/>
</dbReference>
<protein>
    <submittedName>
        <fullName evidence="2">AraC family transcriptional regulator</fullName>
    </submittedName>
</protein>
<dbReference type="InterPro" id="IPR053182">
    <property type="entry name" value="YobU-like_regulator"/>
</dbReference>
<dbReference type="SUPFAM" id="SSF55136">
    <property type="entry name" value="Probable bacterial effector-binding domain"/>
    <property type="match status" value="1"/>
</dbReference>
<dbReference type="InterPro" id="IPR029442">
    <property type="entry name" value="GyrI-like"/>
</dbReference>
<name>A0A3S0HKU5_9BACT</name>
<organism evidence="2 3">
    <name type="scientific">Hymenobacter gummosus</name>
    <dbReference type="NCBI Taxonomy" id="1776032"/>
    <lineage>
        <taxon>Bacteria</taxon>
        <taxon>Pseudomonadati</taxon>
        <taxon>Bacteroidota</taxon>
        <taxon>Cytophagia</taxon>
        <taxon>Cytophagales</taxon>
        <taxon>Hymenobacteraceae</taxon>
        <taxon>Hymenobacter</taxon>
    </lineage>
</organism>